<accession>A0AAW1P2W2</accession>
<protein>
    <submittedName>
        <fullName evidence="3">Uncharacterized protein</fullName>
    </submittedName>
</protein>
<comment type="caution">
    <text evidence="3">The sequence shown here is derived from an EMBL/GenBank/DDBJ whole genome shotgun (WGS) entry which is preliminary data.</text>
</comment>
<proteinExistence type="predicted"/>
<evidence type="ECO:0000256" key="2">
    <source>
        <dbReference type="SAM" id="SignalP"/>
    </source>
</evidence>
<gene>
    <name evidence="3" type="ORF">WJX73_000086</name>
</gene>
<organism evidence="3 4">
    <name type="scientific">Symbiochloris irregularis</name>
    <dbReference type="NCBI Taxonomy" id="706552"/>
    <lineage>
        <taxon>Eukaryota</taxon>
        <taxon>Viridiplantae</taxon>
        <taxon>Chlorophyta</taxon>
        <taxon>core chlorophytes</taxon>
        <taxon>Trebouxiophyceae</taxon>
        <taxon>Trebouxiales</taxon>
        <taxon>Trebouxiaceae</taxon>
        <taxon>Symbiochloris</taxon>
    </lineage>
</organism>
<evidence type="ECO:0000256" key="1">
    <source>
        <dbReference type="SAM" id="MobiDB-lite"/>
    </source>
</evidence>
<dbReference type="AlphaFoldDB" id="A0AAW1P2W2"/>
<feature type="chain" id="PRO_5043620833" evidence="2">
    <location>
        <begin position="29"/>
        <end position="538"/>
    </location>
</feature>
<dbReference type="EMBL" id="JALJOQ010000064">
    <property type="protein sequence ID" value="KAK9802966.1"/>
    <property type="molecule type" value="Genomic_DNA"/>
</dbReference>
<evidence type="ECO:0000313" key="3">
    <source>
        <dbReference type="EMBL" id="KAK9802966.1"/>
    </source>
</evidence>
<reference evidence="3 4" key="1">
    <citation type="journal article" date="2024" name="Nat. Commun.">
        <title>Phylogenomics reveals the evolutionary origins of lichenization in chlorophyte algae.</title>
        <authorList>
            <person name="Puginier C."/>
            <person name="Libourel C."/>
            <person name="Otte J."/>
            <person name="Skaloud P."/>
            <person name="Haon M."/>
            <person name="Grisel S."/>
            <person name="Petersen M."/>
            <person name="Berrin J.G."/>
            <person name="Delaux P.M."/>
            <person name="Dal Grande F."/>
            <person name="Keller J."/>
        </authorList>
    </citation>
    <scope>NUCLEOTIDE SEQUENCE [LARGE SCALE GENOMIC DNA]</scope>
    <source>
        <strain evidence="3 4">SAG 2036</strain>
    </source>
</reference>
<evidence type="ECO:0000313" key="4">
    <source>
        <dbReference type="Proteomes" id="UP001465755"/>
    </source>
</evidence>
<name>A0AAW1P2W2_9CHLO</name>
<feature type="signal peptide" evidence="2">
    <location>
        <begin position="1"/>
        <end position="28"/>
    </location>
</feature>
<dbReference type="Proteomes" id="UP001465755">
    <property type="component" value="Unassembled WGS sequence"/>
</dbReference>
<keyword evidence="2" id="KW-0732">Signal</keyword>
<sequence>MHTCRTWGLRALTLHVTLTAALLSGVTALQLSEAESSRTQSKPGPDFRKVPGSKPKLHPHPLSFQVEDGRKLQLTQNIRRGMGLEPAVFANGITRWSTQLAAFQHVQDVLDGVQHDIFVTRKAVKRRVQKQLKEVGVAESKACALGKRSLDEDYRLSYFAGLARAARILKKQYGWKHLSTVYWSGADSSSGCGQTANQRENALSILQAQKNADVILVDASQLKAVMNELPDTRIIVVDTFESGSLHPVLMAPDTALGIPRIIGVLKPHSLTPIDRNNGPRLGNVSHLAFLPGAKEMAGFHDSSPVHMTPAMLDKPILSLNHAIRFRYFMDCGGNPDHARFAGFFAQHEDHWPSMPLKARPYDILHLPSSATAGSANFSAAKALKAHVQRLEAHLHYIRVIFPGLTVSTGAVDMTPSATVFISPYGQGEWTDLDFQAVMCGCLVIKPGAESFKAYPNVLEPGQMGLSVRADWVDLKEAVQSTLQDLEWAQFTALRATRRFLEMSDMRRYAADVDLALSQMLGFVPKPEPSEDPLKIVSS</sequence>
<keyword evidence="4" id="KW-1185">Reference proteome</keyword>
<feature type="region of interest" description="Disordered" evidence="1">
    <location>
        <begin position="34"/>
        <end position="62"/>
    </location>
</feature>